<dbReference type="EMBL" id="CP012502">
    <property type="protein sequence ID" value="AOM82882.1"/>
    <property type="molecule type" value="Genomic_DNA"/>
</dbReference>
<dbReference type="STRING" id="632773.BBEV_1519"/>
<proteinExistence type="predicted"/>
<gene>
    <name evidence="2" type="ORF">BBEV_1519</name>
</gene>
<accession>A0A1D7QV44</accession>
<evidence type="ECO:0000313" key="2">
    <source>
        <dbReference type="EMBL" id="AOM82882.1"/>
    </source>
</evidence>
<feature type="transmembrane region" description="Helical" evidence="1">
    <location>
        <begin position="7"/>
        <end position="40"/>
    </location>
</feature>
<dbReference type="KEGG" id="bbev:BBEV_1519"/>
<reference evidence="2 3" key="1">
    <citation type="submission" date="2015-08" db="EMBL/GenBank/DDBJ databases">
        <title>The complete genome sequence of Bacillus beveridgei MLTeJB.</title>
        <authorList>
            <person name="Hanson T.E."/>
            <person name="Mesa C."/>
            <person name="Basesman S.M."/>
            <person name="Oremland R.S."/>
        </authorList>
    </citation>
    <scope>NUCLEOTIDE SEQUENCE [LARGE SCALE GENOMIC DNA]</scope>
    <source>
        <strain evidence="2 3">MLTeJB</strain>
    </source>
</reference>
<keyword evidence="3" id="KW-1185">Reference proteome</keyword>
<keyword evidence="1" id="KW-0812">Transmembrane</keyword>
<dbReference type="RefSeq" id="WP_157100939.1">
    <property type="nucleotide sequence ID" value="NZ_CP012502.1"/>
</dbReference>
<keyword evidence="1" id="KW-0472">Membrane</keyword>
<keyword evidence="1" id="KW-1133">Transmembrane helix</keyword>
<name>A0A1D7QV44_9BACI</name>
<evidence type="ECO:0000256" key="1">
    <source>
        <dbReference type="SAM" id="Phobius"/>
    </source>
</evidence>
<dbReference type="AlphaFoldDB" id="A0A1D7QV44"/>
<protein>
    <submittedName>
        <fullName evidence="2">Uncharacterized protein</fullName>
    </submittedName>
</protein>
<dbReference type="Proteomes" id="UP000094463">
    <property type="component" value="Chromosome"/>
</dbReference>
<organism evidence="2 3">
    <name type="scientific">Salisediminibacterium beveridgei</name>
    <dbReference type="NCBI Taxonomy" id="632773"/>
    <lineage>
        <taxon>Bacteria</taxon>
        <taxon>Bacillati</taxon>
        <taxon>Bacillota</taxon>
        <taxon>Bacilli</taxon>
        <taxon>Bacillales</taxon>
        <taxon>Bacillaceae</taxon>
        <taxon>Salisediminibacterium</taxon>
    </lineage>
</organism>
<evidence type="ECO:0000313" key="3">
    <source>
        <dbReference type="Proteomes" id="UP000094463"/>
    </source>
</evidence>
<sequence>MSEIIMLVVLIVGGLLLFRIMGTIIRFVITAGLLVVIYMVFTESTSAANLLL</sequence>